<evidence type="ECO:0000313" key="3">
    <source>
        <dbReference type="EMBL" id="OAI15440.1"/>
    </source>
</evidence>
<dbReference type="Pfam" id="PF09084">
    <property type="entry name" value="NMT1"/>
    <property type="match status" value="1"/>
</dbReference>
<dbReference type="EMBL" id="LUUI01000102">
    <property type="protein sequence ID" value="OAI15440.1"/>
    <property type="molecule type" value="Genomic_DNA"/>
</dbReference>
<dbReference type="PANTHER" id="PTHR30024:SF48">
    <property type="entry name" value="ABC TRANSPORTER SUBSTRATE-BINDING PROTEIN"/>
    <property type="match status" value="1"/>
</dbReference>
<evidence type="ECO:0000313" key="4">
    <source>
        <dbReference type="Proteomes" id="UP000078476"/>
    </source>
</evidence>
<feature type="domain" description="SsuA/THI5-like" evidence="2">
    <location>
        <begin position="46"/>
        <end position="243"/>
    </location>
</feature>
<comment type="caution">
    <text evidence="3">The sequence shown here is derived from an EMBL/GenBank/DDBJ whole genome shotgun (WGS) entry which is preliminary data.</text>
</comment>
<dbReference type="SUPFAM" id="SSF53850">
    <property type="entry name" value="Periplasmic binding protein-like II"/>
    <property type="match status" value="1"/>
</dbReference>
<evidence type="ECO:0000259" key="2">
    <source>
        <dbReference type="Pfam" id="PF09084"/>
    </source>
</evidence>
<dbReference type="Gene3D" id="3.40.190.10">
    <property type="entry name" value="Periplasmic binding protein-like II"/>
    <property type="match status" value="2"/>
</dbReference>
<feature type="chain" id="PRO_5008069070" evidence="1">
    <location>
        <begin position="21"/>
        <end position="321"/>
    </location>
</feature>
<dbReference type="AlphaFoldDB" id="A0A177NEG2"/>
<accession>A0A177NEG2</accession>
<dbReference type="Proteomes" id="UP000078476">
    <property type="component" value="Unassembled WGS sequence"/>
</dbReference>
<keyword evidence="1" id="KW-0732">Signal</keyword>
<proteinExistence type="predicted"/>
<dbReference type="OrthoDB" id="5621714at2"/>
<sequence length="321" mass="35252">MNIKLLFLISIALFSNLSIAAENSTIRLGVLASGTLGWELAAMQNEGLLDNAGFNLETVAITNQQAGKVALQAGSVDMIISDWIWVSSMRAHNNDYTFYPYSASAGGLLVPADSNIKTIADLQGKKLGIAGGELDKNWSLLQALAQQQHIDLNQSVEKIYGAPPLLNQQLTSQRIDALLTYWHFAARLEAQGYRQLLSGEDIIRQLGIQETVPSLGYVFKQSWGDQHKAALQQFLTAAQTAKDKLCSSDQAWAKIAPMTDTNDAATQQQLRIRYCQGRVKQWGSAEQKAAEKIYQLLHQLGDNKLTGKATQLQPGTFWSAD</sequence>
<dbReference type="STRING" id="980561.A1359_00690"/>
<dbReference type="PANTHER" id="PTHR30024">
    <property type="entry name" value="ALIPHATIC SULFONATES-BINDING PROTEIN-RELATED"/>
    <property type="match status" value="1"/>
</dbReference>
<organism evidence="3 4">
    <name type="scientific">Methylomonas lenta</name>
    <dbReference type="NCBI Taxonomy" id="980561"/>
    <lineage>
        <taxon>Bacteria</taxon>
        <taxon>Pseudomonadati</taxon>
        <taxon>Pseudomonadota</taxon>
        <taxon>Gammaproteobacteria</taxon>
        <taxon>Methylococcales</taxon>
        <taxon>Methylococcaceae</taxon>
        <taxon>Methylomonas</taxon>
    </lineage>
</organism>
<dbReference type="RefSeq" id="WP_066982335.1">
    <property type="nucleotide sequence ID" value="NZ_LUUI01000102.1"/>
</dbReference>
<keyword evidence="4" id="KW-1185">Reference proteome</keyword>
<reference evidence="3 4" key="1">
    <citation type="submission" date="2016-03" db="EMBL/GenBank/DDBJ databases">
        <authorList>
            <person name="Ploux O."/>
        </authorList>
    </citation>
    <scope>NUCLEOTIDE SEQUENCE [LARGE SCALE GENOMIC DNA]</scope>
    <source>
        <strain evidence="3 4">R-45370</strain>
    </source>
</reference>
<protein>
    <submittedName>
        <fullName evidence="3">ABC transporter substrate-binding protein</fullName>
    </submittedName>
</protein>
<feature type="signal peptide" evidence="1">
    <location>
        <begin position="1"/>
        <end position="20"/>
    </location>
</feature>
<name>A0A177NEG2_9GAMM</name>
<dbReference type="InterPro" id="IPR015168">
    <property type="entry name" value="SsuA/THI5"/>
</dbReference>
<evidence type="ECO:0000256" key="1">
    <source>
        <dbReference type="SAM" id="SignalP"/>
    </source>
</evidence>
<gene>
    <name evidence="3" type="ORF">A1359_00690</name>
</gene>